<evidence type="ECO:0000313" key="2">
    <source>
        <dbReference type="Proteomes" id="UP000789901"/>
    </source>
</evidence>
<protein>
    <submittedName>
        <fullName evidence="1">41219_t:CDS:1</fullName>
    </submittedName>
</protein>
<reference evidence="1 2" key="1">
    <citation type="submission" date="2021-06" db="EMBL/GenBank/DDBJ databases">
        <authorList>
            <person name="Kallberg Y."/>
            <person name="Tangrot J."/>
            <person name="Rosling A."/>
        </authorList>
    </citation>
    <scope>NUCLEOTIDE SEQUENCE [LARGE SCALE GENOMIC DNA]</scope>
    <source>
        <strain evidence="1 2">120-4 pot B 10/14</strain>
    </source>
</reference>
<evidence type="ECO:0000313" key="1">
    <source>
        <dbReference type="EMBL" id="CAG8529246.1"/>
    </source>
</evidence>
<dbReference type="EMBL" id="CAJVQB010001286">
    <property type="protein sequence ID" value="CAG8529246.1"/>
    <property type="molecule type" value="Genomic_DNA"/>
</dbReference>
<name>A0ABM8W5C8_GIGMA</name>
<comment type="caution">
    <text evidence="1">The sequence shown here is derived from an EMBL/GenBank/DDBJ whole genome shotgun (WGS) entry which is preliminary data.</text>
</comment>
<keyword evidence="2" id="KW-1185">Reference proteome</keyword>
<dbReference type="Proteomes" id="UP000789901">
    <property type="component" value="Unassembled WGS sequence"/>
</dbReference>
<organism evidence="1 2">
    <name type="scientific">Gigaspora margarita</name>
    <dbReference type="NCBI Taxonomy" id="4874"/>
    <lineage>
        <taxon>Eukaryota</taxon>
        <taxon>Fungi</taxon>
        <taxon>Fungi incertae sedis</taxon>
        <taxon>Mucoromycota</taxon>
        <taxon>Glomeromycotina</taxon>
        <taxon>Glomeromycetes</taxon>
        <taxon>Diversisporales</taxon>
        <taxon>Gigasporaceae</taxon>
        <taxon>Gigaspora</taxon>
    </lineage>
</organism>
<gene>
    <name evidence="1" type="ORF">GMARGA_LOCUS3539</name>
</gene>
<sequence>MAQLITNRNIFGKSFQEIKQNLFEQQGNILKKDKCIAEWLGLKNLGLVTIIRKATKIYSQISYKQAAGKTLISDEDTFVKYRDAKNKNAVQTKTILRDNECRIMDYGLEEIWQKENFANNLELQKEKEEHNN</sequence>
<accession>A0ABM8W5C8</accession>
<proteinExistence type="predicted"/>